<gene>
    <name evidence="2" type="ORF">ACFSM5_16555</name>
</gene>
<evidence type="ECO:0000313" key="3">
    <source>
        <dbReference type="Proteomes" id="UP001597295"/>
    </source>
</evidence>
<protein>
    <submittedName>
        <fullName evidence="2">Uncharacterized protein</fullName>
    </submittedName>
</protein>
<reference evidence="3" key="1">
    <citation type="journal article" date="2019" name="Int. J. Syst. Evol. Microbiol.">
        <title>The Global Catalogue of Microorganisms (GCM) 10K type strain sequencing project: providing services to taxonomists for standard genome sequencing and annotation.</title>
        <authorList>
            <consortium name="The Broad Institute Genomics Platform"/>
            <consortium name="The Broad Institute Genome Sequencing Center for Infectious Disease"/>
            <person name="Wu L."/>
            <person name="Ma J."/>
        </authorList>
    </citation>
    <scope>NUCLEOTIDE SEQUENCE [LARGE SCALE GENOMIC DNA]</scope>
    <source>
        <strain evidence="3">CGMCC 1.19062</strain>
    </source>
</reference>
<keyword evidence="3" id="KW-1185">Reference proteome</keyword>
<keyword evidence="1" id="KW-0732">Signal</keyword>
<name>A0ABW5DTQ1_9PROT</name>
<proteinExistence type="predicted"/>
<feature type="chain" id="PRO_5045772812" evidence="1">
    <location>
        <begin position="24"/>
        <end position="241"/>
    </location>
</feature>
<evidence type="ECO:0000256" key="1">
    <source>
        <dbReference type="SAM" id="SignalP"/>
    </source>
</evidence>
<comment type="caution">
    <text evidence="2">The sequence shown here is derived from an EMBL/GenBank/DDBJ whole genome shotgun (WGS) entry which is preliminary data.</text>
</comment>
<accession>A0ABW5DTQ1</accession>
<organism evidence="2 3">
    <name type="scientific">Lacibacterium aquatile</name>
    <dbReference type="NCBI Taxonomy" id="1168082"/>
    <lineage>
        <taxon>Bacteria</taxon>
        <taxon>Pseudomonadati</taxon>
        <taxon>Pseudomonadota</taxon>
        <taxon>Alphaproteobacteria</taxon>
        <taxon>Rhodospirillales</taxon>
        <taxon>Rhodospirillaceae</taxon>
    </lineage>
</organism>
<evidence type="ECO:0000313" key="2">
    <source>
        <dbReference type="EMBL" id="MFD2264518.1"/>
    </source>
</evidence>
<dbReference type="Proteomes" id="UP001597295">
    <property type="component" value="Unassembled WGS sequence"/>
</dbReference>
<dbReference type="EMBL" id="JBHUIP010000013">
    <property type="protein sequence ID" value="MFD2264518.1"/>
    <property type="molecule type" value="Genomic_DNA"/>
</dbReference>
<dbReference type="RefSeq" id="WP_379877608.1">
    <property type="nucleotide sequence ID" value="NZ_JBHUIP010000013.1"/>
</dbReference>
<feature type="signal peptide" evidence="1">
    <location>
        <begin position="1"/>
        <end position="23"/>
    </location>
</feature>
<sequence>MRKFRLLAVLLMALALTAPNTYAQRQDVDAPCGGDAMGNAEVAWQADAAETSRLSTTSGIIRRNKNILTIHPTRAGPIRLVDRREPDLPDCDGKTNLVYRFEGIVGRQVIVSEYRYEQHTSLIIDIQTGAPHPFDGNSFLPSPSSRYVIFTEPSYGSFIAELVIFDTIGSLRAAAIPFRGLAAGSARWQNDGNLSLDLIDTDSGGYLGPASVSITGTGIDLRHDNVNVVSAPFLMPIPIRP</sequence>